<dbReference type="GO" id="GO:0005524">
    <property type="term" value="F:ATP binding"/>
    <property type="evidence" value="ECO:0007669"/>
    <property type="project" value="UniProtKB-UniRule"/>
</dbReference>
<dbReference type="EC" id="2.7.1.39" evidence="3 13"/>
<dbReference type="InterPro" id="IPR000870">
    <property type="entry name" value="Homoserine_kinase"/>
</dbReference>
<dbReference type="STRING" id="46223.SAMN05421852_106166"/>
<evidence type="ECO:0000256" key="12">
    <source>
        <dbReference type="ARBA" id="ARBA00049954"/>
    </source>
</evidence>
<evidence type="ECO:0000256" key="4">
    <source>
        <dbReference type="ARBA" id="ARBA00017858"/>
    </source>
</evidence>
<evidence type="ECO:0000256" key="10">
    <source>
        <dbReference type="ARBA" id="ARBA00022840"/>
    </source>
</evidence>
<reference evidence="16 17" key="1">
    <citation type="submission" date="2016-10" db="EMBL/GenBank/DDBJ databases">
        <authorList>
            <person name="de Groot N.N."/>
        </authorList>
    </citation>
    <scope>NUCLEOTIDE SEQUENCE [LARGE SCALE GENOMIC DNA]</scope>
    <source>
        <strain evidence="16 17">DSM 44778</strain>
    </source>
</reference>
<dbReference type="GO" id="GO:0009088">
    <property type="term" value="P:threonine biosynthetic process"/>
    <property type="evidence" value="ECO:0007669"/>
    <property type="project" value="UniProtKB-UniRule"/>
</dbReference>
<dbReference type="PRINTS" id="PR00958">
    <property type="entry name" value="HOMSERKINASE"/>
</dbReference>
<keyword evidence="10 13" id="KW-0067">ATP-binding</keyword>
<comment type="pathway">
    <text evidence="1 13">Amino-acid biosynthesis; L-threonine biosynthesis; L-threonine from L-aspartate: step 4/5.</text>
</comment>
<evidence type="ECO:0000256" key="6">
    <source>
        <dbReference type="ARBA" id="ARBA00022679"/>
    </source>
</evidence>
<comment type="similarity">
    <text evidence="2 13">Belongs to the GHMP kinase family. Homoserine kinase subfamily.</text>
</comment>
<dbReference type="InterPro" id="IPR036554">
    <property type="entry name" value="GHMP_kinase_C_sf"/>
</dbReference>
<evidence type="ECO:0000256" key="2">
    <source>
        <dbReference type="ARBA" id="ARBA00007370"/>
    </source>
</evidence>
<evidence type="ECO:0000256" key="8">
    <source>
        <dbReference type="ARBA" id="ARBA00022741"/>
    </source>
</evidence>
<dbReference type="AlphaFoldDB" id="A0A1I3PZ38"/>
<comment type="catalytic activity">
    <reaction evidence="11 13">
        <text>L-homoserine + ATP = O-phospho-L-homoserine + ADP + H(+)</text>
        <dbReference type="Rhea" id="RHEA:13985"/>
        <dbReference type="ChEBI" id="CHEBI:15378"/>
        <dbReference type="ChEBI" id="CHEBI:30616"/>
        <dbReference type="ChEBI" id="CHEBI:57476"/>
        <dbReference type="ChEBI" id="CHEBI:57590"/>
        <dbReference type="ChEBI" id="CHEBI:456216"/>
        <dbReference type="EC" id="2.7.1.39"/>
    </reaction>
</comment>
<organism evidence="16 17">
    <name type="scientific">Thermoflavimicrobium dichotomicum</name>
    <dbReference type="NCBI Taxonomy" id="46223"/>
    <lineage>
        <taxon>Bacteria</taxon>
        <taxon>Bacillati</taxon>
        <taxon>Bacillota</taxon>
        <taxon>Bacilli</taxon>
        <taxon>Bacillales</taxon>
        <taxon>Thermoactinomycetaceae</taxon>
        <taxon>Thermoflavimicrobium</taxon>
    </lineage>
</organism>
<keyword evidence="13" id="KW-0963">Cytoplasm</keyword>
<feature type="domain" description="GHMP kinase C-terminal" evidence="15">
    <location>
        <begin position="207"/>
        <end position="283"/>
    </location>
</feature>
<evidence type="ECO:0000256" key="13">
    <source>
        <dbReference type="HAMAP-Rule" id="MF_00384"/>
    </source>
</evidence>
<dbReference type="Gene3D" id="3.30.230.10">
    <property type="match status" value="1"/>
</dbReference>
<dbReference type="NCBIfam" id="NF002288">
    <property type="entry name" value="PRK01212.1-4"/>
    <property type="match status" value="1"/>
</dbReference>
<gene>
    <name evidence="13" type="primary">thrB</name>
    <name evidence="16" type="ORF">SAMN05421852_106166</name>
</gene>
<evidence type="ECO:0000259" key="14">
    <source>
        <dbReference type="Pfam" id="PF00288"/>
    </source>
</evidence>
<dbReference type="InterPro" id="IPR013750">
    <property type="entry name" value="GHMP_kinase_C_dom"/>
</dbReference>
<dbReference type="GO" id="GO:0004413">
    <property type="term" value="F:homoserine kinase activity"/>
    <property type="evidence" value="ECO:0007669"/>
    <property type="project" value="UniProtKB-UniRule"/>
</dbReference>
<keyword evidence="17" id="KW-1185">Reference proteome</keyword>
<evidence type="ECO:0000256" key="3">
    <source>
        <dbReference type="ARBA" id="ARBA00012078"/>
    </source>
</evidence>
<evidence type="ECO:0000313" key="16">
    <source>
        <dbReference type="EMBL" id="SFJ26517.1"/>
    </source>
</evidence>
<dbReference type="PANTHER" id="PTHR20861">
    <property type="entry name" value="HOMOSERINE/4-DIPHOSPHOCYTIDYL-2-C-METHYL-D-ERYTHRITOL KINASE"/>
    <property type="match status" value="1"/>
</dbReference>
<evidence type="ECO:0000256" key="9">
    <source>
        <dbReference type="ARBA" id="ARBA00022777"/>
    </source>
</evidence>
<dbReference type="Pfam" id="PF00288">
    <property type="entry name" value="GHMP_kinases_N"/>
    <property type="match status" value="1"/>
</dbReference>
<name>A0A1I3PZ38_9BACL</name>
<dbReference type="InterPro" id="IPR014721">
    <property type="entry name" value="Ribsml_uS5_D2-typ_fold_subgr"/>
</dbReference>
<evidence type="ECO:0000256" key="1">
    <source>
        <dbReference type="ARBA" id="ARBA00005015"/>
    </source>
</evidence>
<keyword evidence="6 13" id="KW-0808">Transferase</keyword>
<dbReference type="Proteomes" id="UP000199545">
    <property type="component" value="Unassembled WGS sequence"/>
</dbReference>
<accession>A0A1I3PZ38</accession>
<keyword evidence="8 13" id="KW-0547">Nucleotide-binding</keyword>
<dbReference type="InterPro" id="IPR006203">
    <property type="entry name" value="GHMP_knse_ATP-bd_CS"/>
</dbReference>
<dbReference type="NCBIfam" id="TIGR00191">
    <property type="entry name" value="thrB"/>
    <property type="match status" value="1"/>
</dbReference>
<feature type="binding site" evidence="13">
    <location>
        <begin position="90"/>
        <end position="100"/>
    </location>
    <ligand>
        <name>ATP</name>
        <dbReference type="ChEBI" id="CHEBI:30616"/>
    </ligand>
</feature>
<dbReference type="InterPro" id="IPR006204">
    <property type="entry name" value="GHMP_kinase_N_dom"/>
</dbReference>
<evidence type="ECO:0000256" key="5">
    <source>
        <dbReference type="ARBA" id="ARBA00022605"/>
    </source>
</evidence>
<sequence>MNHSLSVQVKVPASTANLGPGFDTMGMAFQLYTTISMQLAETTQISLSGQELQGLPHDKSNLLYRVAADLFTRAGLPQPELTIEVSSDIPLTRGLGSSAAAIVGALVAANQLAGEPFTTDQLFALATHWEGHPDNVGASLFGGIVVAAMPEHPDEPVPYLRLPAPPLQVLVTIPDFQLATAKARSVLPKNYPKSDVIYNIGRSSLLVAALAQGRFDLLKKAMRDRIHQPYRAGLVPGLDEILEAAPDHGALGVALSGAGPTILCFYQTEQEKQQLSSFIADVMAKREITYRSMSLLPDSSGVQIDTSLLSAID</sequence>
<dbReference type="SUPFAM" id="SSF54211">
    <property type="entry name" value="Ribosomal protein S5 domain 2-like"/>
    <property type="match status" value="1"/>
</dbReference>
<dbReference type="GO" id="GO:0005737">
    <property type="term" value="C:cytoplasm"/>
    <property type="evidence" value="ECO:0007669"/>
    <property type="project" value="UniProtKB-SubCell"/>
</dbReference>
<dbReference type="PIRSF" id="PIRSF000676">
    <property type="entry name" value="Homoser_kin"/>
    <property type="match status" value="1"/>
</dbReference>
<proteinExistence type="inferred from homology"/>
<keyword evidence="7 13" id="KW-0791">Threonine biosynthesis</keyword>
<dbReference type="OrthoDB" id="9769912at2"/>
<evidence type="ECO:0000259" key="15">
    <source>
        <dbReference type="Pfam" id="PF08544"/>
    </source>
</evidence>
<evidence type="ECO:0000256" key="11">
    <source>
        <dbReference type="ARBA" id="ARBA00049375"/>
    </source>
</evidence>
<dbReference type="Pfam" id="PF08544">
    <property type="entry name" value="GHMP_kinases_C"/>
    <property type="match status" value="1"/>
</dbReference>
<dbReference type="RefSeq" id="WP_093229538.1">
    <property type="nucleotide sequence ID" value="NZ_FORR01000006.1"/>
</dbReference>
<keyword evidence="9 13" id="KW-0418">Kinase</keyword>
<comment type="function">
    <text evidence="12 13">Catalyzes the ATP-dependent phosphorylation of L-homoserine to L-homoserine phosphate.</text>
</comment>
<evidence type="ECO:0000256" key="7">
    <source>
        <dbReference type="ARBA" id="ARBA00022697"/>
    </source>
</evidence>
<comment type="subcellular location">
    <subcellularLocation>
        <location evidence="13">Cytoplasm</location>
    </subcellularLocation>
</comment>
<keyword evidence="5 13" id="KW-0028">Amino-acid biosynthesis</keyword>
<dbReference type="PROSITE" id="PS00627">
    <property type="entry name" value="GHMP_KINASES_ATP"/>
    <property type="match status" value="1"/>
</dbReference>
<evidence type="ECO:0000313" key="17">
    <source>
        <dbReference type="Proteomes" id="UP000199545"/>
    </source>
</evidence>
<dbReference type="Gene3D" id="3.30.70.890">
    <property type="entry name" value="GHMP kinase, C-terminal domain"/>
    <property type="match status" value="1"/>
</dbReference>
<protein>
    <recommendedName>
        <fullName evidence="4 13">Homoserine kinase</fullName>
        <shortName evidence="13">HK</shortName>
        <shortName evidence="13">HSK</shortName>
        <ecNumber evidence="3 13">2.7.1.39</ecNumber>
    </recommendedName>
</protein>
<feature type="domain" description="GHMP kinase N-terminal" evidence="14">
    <location>
        <begin position="61"/>
        <end position="143"/>
    </location>
</feature>
<dbReference type="HAMAP" id="MF_00384">
    <property type="entry name" value="Homoser_kinase"/>
    <property type="match status" value="1"/>
</dbReference>
<dbReference type="PANTHER" id="PTHR20861:SF1">
    <property type="entry name" value="HOMOSERINE KINASE"/>
    <property type="match status" value="1"/>
</dbReference>
<dbReference type="SUPFAM" id="SSF55060">
    <property type="entry name" value="GHMP Kinase, C-terminal domain"/>
    <property type="match status" value="1"/>
</dbReference>
<dbReference type="InterPro" id="IPR020568">
    <property type="entry name" value="Ribosomal_Su5_D2-typ_SF"/>
</dbReference>
<dbReference type="EMBL" id="FORR01000006">
    <property type="protein sequence ID" value="SFJ26517.1"/>
    <property type="molecule type" value="Genomic_DNA"/>
</dbReference>
<dbReference type="UniPathway" id="UPA00050">
    <property type="reaction ID" value="UER00064"/>
</dbReference>